<keyword evidence="3" id="KW-1185">Reference proteome</keyword>
<evidence type="ECO:0000313" key="2">
    <source>
        <dbReference type="EMBL" id="KAG6438291.1"/>
    </source>
</evidence>
<gene>
    <name evidence="2" type="ORF">SASPL_103228</name>
</gene>
<reference evidence="2" key="2">
    <citation type="submission" date="2020-08" db="EMBL/GenBank/DDBJ databases">
        <title>Plant Genome Project.</title>
        <authorList>
            <person name="Zhang R.-G."/>
        </authorList>
    </citation>
    <scope>NUCLEOTIDE SEQUENCE</scope>
    <source>
        <strain evidence="2">Huo1</strain>
        <tissue evidence="2">Leaf</tissue>
    </source>
</reference>
<sequence>MQLMENPNFQIGETALGESDTDSVVCGKRKRGEIKKQRKLIPVVVPQCDEAEPYMGEEGVEIENDGMVKEIKNDDVIKEIEKEPYDRETVLKYISQVRNSFGFNVDVRVPSWLLNYLSFIPLELSFPSNHDHMYMAAKFAIDEINVDMLVEVAKAVVVLPSMLHGNINHIGDHIGAARRRDCSLREQDSGNGKWRADTWILVEMEMREALGLSSVRRGRAKVGADAAAEQRAVRGRQQPEGDEALNVAGGRAVSNSPHQSPHRIHQCHDQN</sequence>
<evidence type="ECO:0000256" key="1">
    <source>
        <dbReference type="SAM" id="MobiDB-lite"/>
    </source>
</evidence>
<proteinExistence type="predicted"/>
<reference evidence="2" key="1">
    <citation type="submission" date="2018-01" db="EMBL/GenBank/DDBJ databases">
        <authorList>
            <person name="Mao J.F."/>
        </authorList>
    </citation>
    <scope>NUCLEOTIDE SEQUENCE</scope>
    <source>
        <strain evidence="2">Huo1</strain>
        <tissue evidence="2">Leaf</tissue>
    </source>
</reference>
<protein>
    <submittedName>
        <fullName evidence="2">Uncharacterized protein</fullName>
    </submittedName>
</protein>
<feature type="region of interest" description="Disordered" evidence="1">
    <location>
        <begin position="250"/>
        <end position="271"/>
    </location>
</feature>
<comment type="caution">
    <text evidence="2">The sequence shown here is derived from an EMBL/GenBank/DDBJ whole genome shotgun (WGS) entry which is preliminary data.</text>
</comment>
<accession>A0A8X8YTE1</accession>
<name>A0A8X8YTE1_SALSN</name>
<organism evidence="2">
    <name type="scientific">Salvia splendens</name>
    <name type="common">Scarlet sage</name>
    <dbReference type="NCBI Taxonomy" id="180675"/>
    <lineage>
        <taxon>Eukaryota</taxon>
        <taxon>Viridiplantae</taxon>
        <taxon>Streptophyta</taxon>
        <taxon>Embryophyta</taxon>
        <taxon>Tracheophyta</taxon>
        <taxon>Spermatophyta</taxon>
        <taxon>Magnoliopsida</taxon>
        <taxon>eudicotyledons</taxon>
        <taxon>Gunneridae</taxon>
        <taxon>Pentapetalae</taxon>
        <taxon>asterids</taxon>
        <taxon>lamiids</taxon>
        <taxon>Lamiales</taxon>
        <taxon>Lamiaceae</taxon>
        <taxon>Nepetoideae</taxon>
        <taxon>Mentheae</taxon>
        <taxon>Salviinae</taxon>
        <taxon>Salvia</taxon>
        <taxon>Salvia subgen. Calosphace</taxon>
        <taxon>core Calosphace</taxon>
    </lineage>
</organism>
<dbReference type="AlphaFoldDB" id="A0A8X8YTE1"/>
<evidence type="ECO:0000313" key="3">
    <source>
        <dbReference type="Proteomes" id="UP000298416"/>
    </source>
</evidence>
<dbReference type="Proteomes" id="UP000298416">
    <property type="component" value="Unassembled WGS sequence"/>
</dbReference>
<dbReference type="EMBL" id="PNBA02000001">
    <property type="protein sequence ID" value="KAG6438291.1"/>
    <property type="molecule type" value="Genomic_DNA"/>
</dbReference>